<keyword evidence="2" id="KW-1185">Reference proteome</keyword>
<sequence>MRCMMASTWCLYASHLLTYSFNVRAMAVLDANLFLGLSVCCLGRTLICVYLCIVFQALDRAKPDKEKAKKPGQSRSFKRLSLKEARSGLKS</sequence>
<evidence type="ECO:0000313" key="2">
    <source>
        <dbReference type="Proteomes" id="UP001062846"/>
    </source>
</evidence>
<name>A0ACC0PU62_RHOML</name>
<evidence type="ECO:0000313" key="1">
    <source>
        <dbReference type="EMBL" id="KAI8569020.1"/>
    </source>
</evidence>
<comment type="caution">
    <text evidence="1">The sequence shown here is derived from an EMBL/GenBank/DDBJ whole genome shotgun (WGS) entry which is preliminary data.</text>
</comment>
<accession>A0ACC0PU62</accession>
<organism evidence="1 2">
    <name type="scientific">Rhododendron molle</name>
    <name type="common">Chinese azalea</name>
    <name type="synonym">Azalea mollis</name>
    <dbReference type="NCBI Taxonomy" id="49168"/>
    <lineage>
        <taxon>Eukaryota</taxon>
        <taxon>Viridiplantae</taxon>
        <taxon>Streptophyta</taxon>
        <taxon>Embryophyta</taxon>
        <taxon>Tracheophyta</taxon>
        <taxon>Spermatophyta</taxon>
        <taxon>Magnoliopsida</taxon>
        <taxon>eudicotyledons</taxon>
        <taxon>Gunneridae</taxon>
        <taxon>Pentapetalae</taxon>
        <taxon>asterids</taxon>
        <taxon>Ericales</taxon>
        <taxon>Ericaceae</taxon>
        <taxon>Ericoideae</taxon>
        <taxon>Rhodoreae</taxon>
        <taxon>Rhododendron</taxon>
    </lineage>
</organism>
<reference evidence="1" key="1">
    <citation type="submission" date="2022-02" db="EMBL/GenBank/DDBJ databases">
        <title>Plant Genome Project.</title>
        <authorList>
            <person name="Zhang R.-G."/>
        </authorList>
    </citation>
    <scope>NUCLEOTIDE SEQUENCE</scope>
    <source>
        <strain evidence="1">AT1</strain>
    </source>
</reference>
<dbReference type="Proteomes" id="UP001062846">
    <property type="component" value="Chromosome 2"/>
</dbReference>
<proteinExistence type="predicted"/>
<gene>
    <name evidence="1" type="ORF">RHMOL_Rhmol02G0246200</name>
</gene>
<dbReference type="EMBL" id="CM046389">
    <property type="protein sequence ID" value="KAI8569020.1"/>
    <property type="molecule type" value="Genomic_DNA"/>
</dbReference>
<protein>
    <submittedName>
        <fullName evidence="1">Uncharacterized protein</fullName>
    </submittedName>
</protein>